<dbReference type="InterPro" id="IPR012663">
    <property type="entry name" value="CHP02450_Tryp"/>
</dbReference>
<dbReference type="EMBL" id="MRCG01000015">
    <property type="protein sequence ID" value="OKH45894.1"/>
    <property type="molecule type" value="Genomic_DNA"/>
</dbReference>
<dbReference type="AlphaFoldDB" id="A0A1U7J1V8"/>
<evidence type="ECO:0000313" key="1">
    <source>
        <dbReference type="EMBL" id="OKH45894.1"/>
    </source>
</evidence>
<gene>
    <name evidence="1" type="ORF">NIES30_18635</name>
</gene>
<dbReference type="Pfam" id="PF09493">
    <property type="entry name" value="DUF2389"/>
    <property type="match status" value="1"/>
</dbReference>
<reference evidence="1 2" key="1">
    <citation type="submission" date="2016-11" db="EMBL/GenBank/DDBJ databases">
        <title>Draft Genome Sequences of Nine Cyanobacterial Strains from Diverse Habitats.</title>
        <authorList>
            <person name="Zhu T."/>
            <person name="Hou S."/>
            <person name="Lu X."/>
            <person name="Hess W.R."/>
        </authorList>
    </citation>
    <scope>NUCLEOTIDE SEQUENCE [LARGE SCALE GENOMIC DNA]</scope>
    <source>
        <strain evidence="1 2">NIES-30</strain>
    </source>
</reference>
<proteinExistence type="predicted"/>
<organism evidence="1 2">
    <name type="scientific">Phormidium tenue NIES-30</name>
    <dbReference type="NCBI Taxonomy" id="549789"/>
    <lineage>
        <taxon>Bacteria</taxon>
        <taxon>Bacillati</taxon>
        <taxon>Cyanobacteriota</taxon>
        <taxon>Cyanophyceae</taxon>
        <taxon>Oscillatoriophycideae</taxon>
        <taxon>Oscillatoriales</taxon>
        <taxon>Oscillatoriaceae</taxon>
        <taxon>Phormidium</taxon>
    </lineage>
</organism>
<dbReference type="OrthoDB" id="514092at2"/>
<dbReference type="NCBIfam" id="TIGR02450">
    <property type="entry name" value="TIGR02450 family Trp-rich protein"/>
    <property type="match status" value="1"/>
</dbReference>
<sequence>MPRKQKYPHLLGSKWTACQKTEGWRHFQVVNRKQDGPWVFAELVASCDPTVRLWVNAKQLKNRALWQPGWQPLNPVAPPVEEDLFWLN</sequence>
<dbReference type="Proteomes" id="UP000185557">
    <property type="component" value="Unassembled WGS sequence"/>
</dbReference>
<evidence type="ECO:0000313" key="2">
    <source>
        <dbReference type="Proteomes" id="UP000185557"/>
    </source>
</evidence>
<name>A0A1U7J1V8_9CYAN</name>
<dbReference type="STRING" id="549789.NIES30_18635"/>
<accession>A0A1U7J1V8</accession>
<comment type="caution">
    <text evidence="1">The sequence shown here is derived from an EMBL/GenBank/DDBJ whole genome shotgun (WGS) entry which is preliminary data.</text>
</comment>
<dbReference type="RefSeq" id="WP_073609943.1">
    <property type="nucleotide sequence ID" value="NZ_MRCG01000015.1"/>
</dbReference>
<keyword evidence="2" id="KW-1185">Reference proteome</keyword>
<protein>
    <recommendedName>
        <fullName evidence="3">TIGR02450 family Trp-rich protein</fullName>
    </recommendedName>
</protein>
<evidence type="ECO:0008006" key="3">
    <source>
        <dbReference type="Google" id="ProtNLM"/>
    </source>
</evidence>